<dbReference type="PANTHER" id="PTHR22925:SF3">
    <property type="entry name" value="GLYCOSYL HYDROLASE FAMILY PROTEIN 43"/>
    <property type="match status" value="1"/>
</dbReference>
<keyword evidence="2" id="KW-1185">Reference proteome</keyword>
<name>A0ABN9TRC4_9DINO</name>
<dbReference type="SUPFAM" id="SSF75005">
    <property type="entry name" value="Arabinanase/levansucrase/invertase"/>
    <property type="match status" value="1"/>
</dbReference>
<accession>A0ABN9TRC4</accession>
<dbReference type="InterPro" id="IPR023296">
    <property type="entry name" value="Glyco_hydro_beta-prop_sf"/>
</dbReference>
<organism evidence="1 2">
    <name type="scientific">Prorocentrum cordatum</name>
    <dbReference type="NCBI Taxonomy" id="2364126"/>
    <lineage>
        <taxon>Eukaryota</taxon>
        <taxon>Sar</taxon>
        <taxon>Alveolata</taxon>
        <taxon>Dinophyceae</taxon>
        <taxon>Prorocentrales</taxon>
        <taxon>Prorocentraceae</taxon>
        <taxon>Prorocentrum</taxon>
    </lineage>
</organism>
<evidence type="ECO:0000313" key="1">
    <source>
        <dbReference type="EMBL" id="CAK0848708.1"/>
    </source>
</evidence>
<dbReference type="Gene3D" id="2.115.10.20">
    <property type="entry name" value="Glycosyl hydrolase domain, family 43"/>
    <property type="match status" value="1"/>
</dbReference>
<protein>
    <submittedName>
        <fullName evidence="1">Uncharacterized protein</fullName>
    </submittedName>
</protein>
<comment type="caution">
    <text evidence="1">The sequence shown here is derived from an EMBL/GenBank/DDBJ whole genome shotgun (WGS) entry which is preliminary data.</text>
</comment>
<dbReference type="Proteomes" id="UP001189429">
    <property type="component" value="Unassembled WGS sequence"/>
</dbReference>
<evidence type="ECO:0000313" key="2">
    <source>
        <dbReference type="Proteomes" id="UP001189429"/>
    </source>
</evidence>
<dbReference type="PANTHER" id="PTHR22925">
    <property type="entry name" value="GLYCOSYL HYDROLASE 43 FAMILY MEMBER"/>
    <property type="match status" value="1"/>
</dbReference>
<reference evidence="1" key="1">
    <citation type="submission" date="2023-10" db="EMBL/GenBank/DDBJ databases">
        <authorList>
            <person name="Chen Y."/>
            <person name="Shah S."/>
            <person name="Dougan E. K."/>
            <person name="Thang M."/>
            <person name="Chan C."/>
        </authorList>
    </citation>
    <scope>NUCLEOTIDE SEQUENCE [LARGE SCALE GENOMIC DNA]</scope>
</reference>
<dbReference type="EMBL" id="CAUYUJ010015003">
    <property type="protein sequence ID" value="CAK0848708.1"/>
    <property type="molecule type" value="Genomic_DNA"/>
</dbReference>
<proteinExistence type="predicted"/>
<gene>
    <name evidence="1" type="ORF">PCOR1329_LOCUS41597</name>
</gene>
<sequence>MTSHQTGWNPNPLMLYRANGPDLSDPQWQDMGNPTRNILSFNTQPTYVVPYTTKTNETYFIYMADNWIHAGLGGLMDASYVWLPISFEGDEVFIDRLEAWDMEDPWKDIRNRPRPIFG</sequence>